<comment type="catalytic activity">
    <reaction evidence="10">
        <text>an acyl-CoA + a 1,2-diacyl-sn-glycerol = a triacyl-sn-glycerol + CoA</text>
        <dbReference type="Rhea" id="RHEA:10868"/>
        <dbReference type="ChEBI" id="CHEBI:17815"/>
        <dbReference type="ChEBI" id="CHEBI:57287"/>
        <dbReference type="ChEBI" id="CHEBI:58342"/>
        <dbReference type="ChEBI" id="CHEBI:64615"/>
        <dbReference type="EC" id="2.3.1.20"/>
    </reaction>
</comment>
<dbReference type="InterPro" id="IPR004255">
    <property type="entry name" value="O-acyltransferase_WSD1_N"/>
</dbReference>
<name>A0A1S3C1V4_CUCME</name>
<keyword evidence="6" id="KW-0256">Endoplasmic reticulum</keyword>
<comment type="catalytic activity">
    <reaction evidence="9">
        <text>a long chain fatty alcohol + a fatty acyl-CoA = a long-chain alcohol wax ester + CoA</text>
        <dbReference type="Rhea" id="RHEA:38443"/>
        <dbReference type="ChEBI" id="CHEBI:17135"/>
        <dbReference type="ChEBI" id="CHEBI:57287"/>
        <dbReference type="ChEBI" id="CHEBI:77636"/>
        <dbReference type="ChEBI" id="CHEBI:235323"/>
        <dbReference type="EC" id="2.3.1.75"/>
    </reaction>
</comment>
<dbReference type="Proteomes" id="UP001652600">
    <property type="component" value="Chromosome 1"/>
</dbReference>
<dbReference type="RefSeq" id="XP_008455536.2">
    <property type="nucleotide sequence ID" value="XM_008457314.3"/>
</dbReference>
<keyword evidence="13" id="KW-1185">Reference proteome</keyword>
<evidence type="ECO:0000313" key="13">
    <source>
        <dbReference type="Proteomes" id="UP001652600"/>
    </source>
</evidence>
<dbReference type="KEGG" id="cmo:103495688"/>
<evidence type="ECO:0000313" key="14">
    <source>
        <dbReference type="RefSeq" id="XP_008455536.2"/>
    </source>
</evidence>
<evidence type="ECO:0000256" key="1">
    <source>
        <dbReference type="ARBA" id="ARBA00004162"/>
    </source>
</evidence>
<comment type="similarity">
    <text evidence="8">In the N-terminal section; belongs to the long-chain O-acyltransferase family.</text>
</comment>
<dbReference type="Pfam" id="PF06974">
    <property type="entry name" value="WS_DGAT_C"/>
    <property type="match status" value="1"/>
</dbReference>
<evidence type="ECO:0000256" key="2">
    <source>
        <dbReference type="ARBA" id="ARBA00004586"/>
    </source>
</evidence>
<comment type="subcellular location">
    <subcellularLocation>
        <location evidence="1">Cell membrane</location>
        <topology evidence="1">Single-pass membrane protein</topology>
    </subcellularLocation>
    <subcellularLocation>
        <location evidence="2">Endoplasmic reticulum membrane</location>
    </subcellularLocation>
</comment>
<feature type="domain" description="O-acyltransferase WSD1-like N-terminal" evidence="11">
    <location>
        <begin position="96"/>
        <end position="252"/>
    </location>
</feature>
<evidence type="ECO:0000256" key="8">
    <source>
        <dbReference type="ARBA" id="ARBA00024360"/>
    </source>
</evidence>
<accession>A0A1S3C1V4</accession>
<dbReference type="GO" id="GO:0047196">
    <property type="term" value="F:long-chain-alcohol O-fatty-acyltransferase activity"/>
    <property type="evidence" value="ECO:0007669"/>
    <property type="project" value="UniProtKB-EC"/>
</dbReference>
<dbReference type="AlphaFoldDB" id="A0A1S3C1V4"/>
<evidence type="ECO:0000259" key="12">
    <source>
        <dbReference type="Pfam" id="PF06974"/>
    </source>
</evidence>
<dbReference type="PANTHER" id="PTHR31650">
    <property type="entry name" value="O-ACYLTRANSFERASE (WSD1-LIKE) FAMILY PROTEIN"/>
    <property type="match status" value="1"/>
</dbReference>
<evidence type="ECO:0000256" key="10">
    <source>
        <dbReference type="ARBA" id="ARBA00048109"/>
    </source>
</evidence>
<feature type="domain" description="O-acyltransferase WSD1 C-terminal" evidence="12">
    <location>
        <begin position="305"/>
        <end position="448"/>
    </location>
</feature>
<evidence type="ECO:0000256" key="9">
    <source>
        <dbReference type="ARBA" id="ARBA00047604"/>
    </source>
</evidence>
<dbReference type="InterPro" id="IPR045034">
    <property type="entry name" value="O-acyltransferase_WSD1-like"/>
</dbReference>
<gene>
    <name evidence="14" type="primary">LOC103495688</name>
</gene>
<dbReference type="InterPro" id="IPR009721">
    <property type="entry name" value="O-acyltransferase_WSD1_C"/>
</dbReference>
<dbReference type="eggNOG" id="ENOG502QSH5">
    <property type="taxonomic scope" value="Eukaryota"/>
</dbReference>
<dbReference type="PANTHER" id="PTHR31650:SF34">
    <property type="entry name" value="O-ACYLTRANSFERASE WSD1-LIKE ISOFORM X1"/>
    <property type="match status" value="1"/>
</dbReference>
<dbReference type="UniPathway" id="UPA00282"/>
<evidence type="ECO:0000256" key="5">
    <source>
        <dbReference type="ARBA" id="ARBA00022679"/>
    </source>
</evidence>
<evidence type="ECO:0000256" key="7">
    <source>
        <dbReference type="ARBA" id="ARBA00023315"/>
    </source>
</evidence>
<dbReference type="Pfam" id="PF03007">
    <property type="entry name" value="WS_DGAT_cat"/>
    <property type="match status" value="1"/>
</dbReference>
<evidence type="ECO:0000256" key="3">
    <source>
        <dbReference type="ARBA" id="ARBA00004771"/>
    </source>
</evidence>
<evidence type="ECO:0000256" key="4">
    <source>
        <dbReference type="ARBA" id="ARBA00005189"/>
    </source>
</evidence>
<comment type="pathway">
    <text evidence="3">Glycerolipid metabolism; triacylglycerol biosynthesis.</text>
</comment>
<dbReference type="GO" id="GO:0005789">
    <property type="term" value="C:endoplasmic reticulum membrane"/>
    <property type="evidence" value="ECO:0007669"/>
    <property type="project" value="UniProtKB-SubCell"/>
</dbReference>
<evidence type="ECO:0000256" key="6">
    <source>
        <dbReference type="ARBA" id="ARBA00022824"/>
    </source>
</evidence>
<dbReference type="GO" id="GO:0004144">
    <property type="term" value="F:diacylglycerol O-acyltransferase activity"/>
    <property type="evidence" value="ECO:0007669"/>
    <property type="project" value="UniProtKB-EC"/>
</dbReference>
<protein>
    <submittedName>
        <fullName evidence="14">Wax ester synthase/diacylglycerol acyltransferase 4-like</fullName>
    </submittedName>
</protein>
<dbReference type="GO" id="GO:0005886">
    <property type="term" value="C:plasma membrane"/>
    <property type="evidence" value="ECO:0007669"/>
    <property type="project" value="UniProtKB-SubCell"/>
</dbReference>
<dbReference type="InParanoid" id="A0A1S3C1V4"/>
<reference evidence="14" key="2">
    <citation type="submission" date="2025-08" db="UniProtKB">
        <authorList>
            <consortium name="RefSeq"/>
        </authorList>
    </citation>
    <scope>IDENTIFICATION</scope>
    <source>
        <tissue evidence="14">Stem</tissue>
    </source>
</reference>
<dbReference type="GeneID" id="103495688"/>
<keyword evidence="5" id="KW-0808">Transferase</keyword>
<reference evidence="13" key="1">
    <citation type="submission" date="2025-05" db="UniProtKB">
        <authorList>
            <consortium name="RefSeq"/>
        </authorList>
    </citation>
    <scope>NUCLEOTIDE SEQUENCE [LARGE SCALE GENOMIC DNA]</scope>
</reference>
<dbReference type="Gramene" id="MELO3C018693.2.1">
    <property type="protein sequence ID" value="MELO3C018693.2.1"/>
    <property type="gene ID" value="MELO3C018693.2"/>
</dbReference>
<evidence type="ECO:0000259" key="11">
    <source>
        <dbReference type="Pfam" id="PF03007"/>
    </source>
</evidence>
<sequence length="456" mass="51266">MDSSLLQQPLSPIAEYLSSPMLSLSVLAILEFQVPIHTLDLASNLRNLFLPINPRFSSILVTNEQGEKKWKRVNVEVEEHVKDPIFPPGLTIESYKAHFDEYLTKISMEEFRPDKPLWETHLFKYPTSPTVAGTMILKLHHSLGDGYSLMGVVLSCLHTASDPNVPLTFPSRRQRRFNNGVVKSLTGIVSAVCRTASDLGWSVFKGIDEKTPIRSGREGLQFMPMNTFTVSFSLNDIKKIKTKLQVTVNDVITGIIFMGLRLYMEEIEKNSGEVAATALTIVNTRVIGNYRSATEMAKPESKGLWGNQLSYLEIMIPKMTNVTNPLEFVMAAHRSINNKRTSFTIHVVAHLLNLLRKLRGHQEVAKFLHNLLKNTTTVISNVIGPLQQMALDNHPISGLYFTIVGTPQSVTVTMLSYMGKLRVSFRTEKDFIDAHKLNCCMEDAFEKIFEAANDIP</sequence>
<comment type="pathway">
    <text evidence="4">Lipid metabolism.</text>
</comment>
<dbReference type="GO" id="GO:0019432">
    <property type="term" value="P:triglyceride biosynthetic process"/>
    <property type="evidence" value="ECO:0007669"/>
    <property type="project" value="UniProtKB-UniPathway"/>
</dbReference>
<keyword evidence="7" id="KW-0012">Acyltransferase</keyword>
<proteinExistence type="inferred from homology"/>
<organism evidence="13 14">
    <name type="scientific">Cucumis melo</name>
    <name type="common">Muskmelon</name>
    <dbReference type="NCBI Taxonomy" id="3656"/>
    <lineage>
        <taxon>Eukaryota</taxon>
        <taxon>Viridiplantae</taxon>
        <taxon>Streptophyta</taxon>
        <taxon>Embryophyta</taxon>
        <taxon>Tracheophyta</taxon>
        <taxon>Spermatophyta</taxon>
        <taxon>Magnoliopsida</taxon>
        <taxon>eudicotyledons</taxon>
        <taxon>Gunneridae</taxon>
        <taxon>Pentapetalae</taxon>
        <taxon>rosids</taxon>
        <taxon>fabids</taxon>
        <taxon>Cucurbitales</taxon>
        <taxon>Cucurbitaceae</taxon>
        <taxon>Benincaseae</taxon>
        <taxon>Cucumis</taxon>
    </lineage>
</organism>